<name>A0A2W5K1G7_9GAMM</name>
<reference evidence="1 2" key="1">
    <citation type="submission" date="2017-08" db="EMBL/GenBank/DDBJ databases">
        <title>Infants hospitalized years apart are colonized by the same room-sourced microbial strains.</title>
        <authorList>
            <person name="Brooks B."/>
            <person name="Olm M.R."/>
            <person name="Firek B.A."/>
            <person name="Baker R."/>
            <person name="Thomas B.C."/>
            <person name="Morowitz M.J."/>
            <person name="Banfield J.F."/>
        </authorList>
    </citation>
    <scope>NUCLEOTIDE SEQUENCE [LARGE SCALE GENOMIC DNA]</scope>
    <source>
        <strain evidence="1">S2_005_003_R2_42</strain>
    </source>
</reference>
<dbReference type="Pfam" id="PF05015">
    <property type="entry name" value="HigB-like_toxin"/>
    <property type="match status" value="1"/>
</dbReference>
<dbReference type="PANTHER" id="PTHR40266:SF2">
    <property type="entry name" value="TOXIN HIGB-1"/>
    <property type="match status" value="1"/>
</dbReference>
<dbReference type="InterPro" id="IPR035093">
    <property type="entry name" value="RelE/ParE_toxin_dom_sf"/>
</dbReference>
<proteinExistence type="predicted"/>
<dbReference type="InterPro" id="IPR007711">
    <property type="entry name" value="HigB-1"/>
</dbReference>
<gene>
    <name evidence="1" type="ORF">DI564_17080</name>
</gene>
<protein>
    <submittedName>
        <fullName evidence="1">Excinuclease ABC subunit A</fullName>
    </submittedName>
</protein>
<organism evidence="1 2">
    <name type="scientific">Rhodanobacter denitrificans</name>
    <dbReference type="NCBI Taxonomy" id="666685"/>
    <lineage>
        <taxon>Bacteria</taxon>
        <taxon>Pseudomonadati</taxon>
        <taxon>Pseudomonadota</taxon>
        <taxon>Gammaproteobacteria</taxon>
        <taxon>Lysobacterales</taxon>
        <taxon>Rhodanobacteraceae</taxon>
        <taxon>Rhodanobacter</taxon>
    </lineage>
</organism>
<evidence type="ECO:0000313" key="2">
    <source>
        <dbReference type="Proteomes" id="UP000249046"/>
    </source>
</evidence>
<dbReference type="Proteomes" id="UP000249046">
    <property type="component" value="Unassembled WGS sequence"/>
</dbReference>
<dbReference type="Gene3D" id="3.30.2310.20">
    <property type="entry name" value="RelE-like"/>
    <property type="match status" value="1"/>
</dbReference>
<dbReference type="SUPFAM" id="SSF143011">
    <property type="entry name" value="RelE-like"/>
    <property type="match status" value="1"/>
</dbReference>
<dbReference type="PANTHER" id="PTHR40266">
    <property type="entry name" value="TOXIN HIGB-1"/>
    <property type="match status" value="1"/>
</dbReference>
<dbReference type="AlphaFoldDB" id="A0A2W5K1G7"/>
<dbReference type="EMBL" id="QFPO01000024">
    <property type="protein sequence ID" value="PZQ09789.1"/>
    <property type="molecule type" value="Genomic_DNA"/>
</dbReference>
<accession>A0A2W5K1G7</accession>
<sequence length="92" mass="10776">MIRNFADNDTERLFDGTRIRRWQSMEAIAMRKLAMLHRAARLEDLRIPPGNRLESLKGDRAGQHSIRVDDQFRVCFVWKSGDAYDVGIVDYH</sequence>
<comment type="caution">
    <text evidence="1">The sequence shown here is derived from an EMBL/GenBank/DDBJ whole genome shotgun (WGS) entry which is preliminary data.</text>
</comment>
<evidence type="ECO:0000313" key="1">
    <source>
        <dbReference type="EMBL" id="PZQ09789.1"/>
    </source>
</evidence>